<evidence type="ECO:0000256" key="1">
    <source>
        <dbReference type="SAM" id="Phobius"/>
    </source>
</evidence>
<evidence type="ECO:0000313" key="3">
    <source>
        <dbReference type="Proteomes" id="UP000321577"/>
    </source>
</evidence>
<gene>
    <name evidence="2" type="ORF">BGE01nite_05680</name>
</gene>
<keyword evidence="3" id="KW-1185">Reference proteome</keyword>
<feature type="transmembrane region" description="Helical" evidence="1">
    <location>
        <begin position="202"/>
        <end position="225"/>
    </location>
</feature>
<keyword evidence="1" id="KW-0472">Membrane</keyword>
<dbReference type="OrthoDB" id="9813172at2"/>
<feature type="transmembrane region" description="Helical" evidence="1">
    <location>
        <begin position="155"/>
        <end position="173"/>
    </location>
</feature>
<proteinExistence type="predicted"/>
<feature type="transmembrane region" description="Helical" evidence="1">
    <location>
        <begin position="124"/>
        <end position="143"/>
    </location>
</feature>
<organism evidence="2 3">
    <name type="scientific">Brevifollis gellanilyticus</name>
    <dbReference type="NCBI Taxonomy" id="748831"/>
    <lineage>
        <taxon>Bacteria</taxon>
        <taxon>Pseudomonadati</taxon>
        <taxon>Verrucomicrobiota</taxon>
        <taxon>Verrucomicrobiia</taxon>
        <taxon>Verrucomicrobiales</taxon>
        <taxon>Verrucomicrobiaceae</taxon>
    </lineage>
</organism>
<protein>
    <recommendedName>
        <fullName evidence="4">TIGR02206 family membrane protein</fullName>
    </recommendedName>
</protein>
<keyword evidence="1" id="KW-1133">Transmembrane helix</keyword>
<accession>A0A512M3E5</accession>
<comment type="caution">
    <text evidence="2">The sequence shown here is derived from an EMBL/GenBank/DDBJ whole genome shotgun (WGS) entry which is preliminary data.</text>
</comment>
<dbReference type="Pfam" id="PF14808">
    <property type="entry name" value="TMEM164"/>
    <property type="match status" value="1"/>
</dbReference>
<reference evidence="2 3" key="1">
    <citation type="submission" date="2019-07" db="EMBL/GenBank/DDBJ databases">
        <title>Whole genome shotgun sequence of Brevifollis gellanilyticus NBRC 108608.</title>
        <authorList>
            <person name="Hosoyama A."/>
            <person name="Uohara A."/>
            <person name="Ohji S."/>
            <person name="Ichikawa N."/>
        </authorList>
    </citation>
    <scope>NUCLEOTIDE SEQUENCE [LARGE SCALE GENOMIC DNA]</scope>
    <source>
        <strain evidence="2 3">NBRC 108608</strain>
    </source>
</reference>
<dbReference type="EMBL" id="BKAG01000002">
    <property type="protein sequence ID" value="GEP41277.1"/>
    <property type="molecule type" value="Genomic_DNA"/>
</dbReference>
<sequence>MLSSVPFHAFSPSHQWVLALTVLSIILLAILRRWSPKMAVLGEKILGSLLLTTWPASMAGHLLAGDFTMDNALPCHFCDIAAISGGIALWTQNRTASEILYFFGLAGTLQGLITPNLKADFPDMRFLAFFMTHAGVVIAAIHVTTAMGCPPRRGCLPRMVALTLSYAALAGLVNKVCSTNYGFLCHKPEAASLMDHLGAWPWYIASMVGLCVVFYSILYFPFFLLRKWQERKVMVSSPGV</sequence>
<evidence type="ECO:0000313" key="2">
    <source>
        <dbReference type="EMBL" id="GEP41277.1"/>
    </source>
</evidence>
<dbReference type="RefSeq" id="WP_146848738.1">
    <property type="nucleotide sequence ID" value="NZ_BKAG01000002.1"/>
</dbReference>
<feature type="transmembrane region" description="Helical" evidence="1">
    <location>
        <begin position="16"/>
        <end position="34"/>
    </location>
</feature>
<name>A0A512M3E5_9BACT</name>
<dbReference type="InterPro" id="IPR011737">
    <property type="entry name" value="CHP02206_TP0381"/>
</dbReference>
<feature type="transmembrane region" description="Helical" evidence="1">
    <location>
        <begin position="46"/>
        <end position="64"/>
    </location>
</feature>
<evidence type="ECO:0008006" key="4">
    <source>
        <dbReference type="Google" id="ProtNLM"/>
    </source>
</evidence>
<dbReference type="AlphaFoldDB" id="A0A512M3E5"/>
<keyword evidence="1" id="KW-0812">Transmembrane</keyword>
<dbReference type="Proteomes" id="UP000321577">
    <property type="component" value="Unassembled WGS sequence"/>
</dbReference>
<dbReference type="NCBIfam" id="TIGR02206">
    <property type="entry name" value="intg_mem_TP0381"/>
    <property type="match status" value="1"/>
</dbReference>